<dbReference type="CDD" id="cd03811">
    <property type="entry name" value="GT4_GT28_WabH-like"/>
    <property type="match status" value="1"/>
</dbReference>
<evidence type="ECO:0000313" key="3">
    <source>
        <dbReference type="EMBL" id="REH40376.1"/>
    </source>
</evidence>
<proteinExistence type="predicted"/>
<name>A0A3E0H9J1_9GAMM</name>
<dbReference type="InterPro" id="IPR028098">
    <property type="entry name" value="Glyco_trans_4-like_N"/>
</dbReference>
<dbReference type="InterPro" id="IPR001296">
    <property type="entry name" value="Glyco_trans_1"/>
</dbReference>
<gene>
    <name evidence="3" type="ORF">DFR26_0577</name>
</gene>
<accession>A0A3E0H9J1</accession>
<feature type="domain" description="Glycosyl transferase family 1" evidence="1">
    <location>
        <begin position="166"/>
        <end position="303"/>
    </location>
</feature>
<dbReference type="Pfam" id="PF13439">
    <property type="entry name" value="Glyco_transf_4"/>
    <property type="match status" value="1"/>
</dbReference>
<feature type="domain" description="Glycosyltransferase subfamily 4-like N-terminal" evidence="2">
    <location>
        <begin position="13"/>
        <end position="147"/>
    </location>
</feature>
<protein>
    <submittedName>
        <fullName evidence="3">Glycosyltransferase involved in cell wall biosynthesis</fullName>
    </submittedName>
</protein>
<keyword evidence="3" id="KW-0808">Transferase</keyword>
<dbReference type="GO" id="GO:0016757">
    <property type="term" value="F:glycosyltransferase activity"/>
    <property type="evidence" value="ECO:0007669"/>
    <property type="project" value="InterPro"/>
</dbReference>
<evidence type="ECO:0000259" key="1">
    <source>
        <dbReference type="Pfam" id="PF00534"/>
    </source>
</evidence>
<dbReference type="Pfam" id="PF00534">
    <property type="entry name" value="Glycos_transf_1"/>
    <property type="match status" value="1"/>
</dbReference>
<keyword evidence="4" id="KW-1185">Reference proteome</keyword>
<dbReference type="PANTHER" id="PTHR12526:SF636">
    <property type="entry name" value="BLL3647 PROTEIN"/>
    <property type="match status" value="1"/>
</dbReference>
<evidence type="ECO:0000259" key="2">
    <source>
        <dbReference type="Pfam" id="PF13439"/>
    </source>
</evidence>
<dbReference type="AlphaFoldDB" id="A0A3E0H9J1"/>
<reference evidence="3 4" key="1">
    <citation type="submission" date="2018-08" db="EMBL/GenBank/DDBJ databases">
        <title>Genomic Encyclopedia of Type Strains, Phase IV (KMG-IV): sequencing the most valuable type-strain genomes for metagenomic binning, comparative biology and taxonomic classification.</title>
        <authorList>
            <person name="Goeker M."/>
        </authorList>
    </citation>
    <scope>NUCLEOTIDE SEQUENCE [LARGE SCALE GENOMIC DNA]</scope>
    <source>
        <strain evidence="3 4">DSM 26022</strain>
    </source>
</reference>
<dbReference type="Gene3D" id="3.40.50.2000">
    <property type="entry name" value="Glycogen Phosphorylase B"/>
    <property type="match status" value="2"/>
</dbReference>
<evidence type="ECO:0000313" key="4">
    <source>
        <dbReference type="Proteomes" id="UP000256774"/>
    </source>
</evidence>
<comment type="caution">
    <text evidence="3">The sequence shown here is derived from an EMBL/GenBank/DDBJ whole genome shotgun (WGS) entry which is preliminary data.</text>
</comment>
<sequence>MKVAQVMAGNEEGGLEKHFIELCNGLVAHGVDVVAIAHSRYADRFVPEVTIESVDLARGRRNPFALYKLYRALLRHNVDIVHAQASKAMAMVDTLLPWLTLPAVATQHNLKSNNKYQHFAGVIAVSDVAAAALKHRYVTIVHNGIAPSLQPSQATLNRLTNELELPEGPIFLSVARLVPAKGLDILLDAWQQANVAGTLLVVGDGPEEESLIARTNHLNLSQRVRFLGHRDDISALICLADALLISSRYEGGPYTLAEALLLGCPVLSTRVGMVPDYLPAQFMCEPEAPSALAHLLTTHLGEPKGLREKQGGIFVAARQSLTLEAMVQANMSVYRRVLDT</sequence>
<dbReference type="GO" id="GO:1901135">
    <property type="term" value="P:carbohydrate derivative metabolic process"/>
    <property type="evidence" value="ECO:0007669"/>
    <property type="project" value="UniProtKB-ARBA"/>
</dbReference>
<organism evidence="3 4">
    <name type="scientific">Paraperlucidibaca baekdonensis</name>
    <dbReference type="NCBI Taxonomy" id="748120"/>
    <lineage>
        <taxon>Bacteria</taxon>
        <taxon>Pseudomonadati</taxon>
        <taxon>Pseudomonadota</taxon>
        <taxon>Gammaproteobacteria</taxon>
        <taxon>Moraxellales</taxon>
        <taxon>Moraxellaceae</taxon>
        <taxon>Paraperlucidibaca</taxon>
    </lineage>
</organism>
<dbReference type="PANTHER" id="PTHR12526">
    <property type="entry name" value="GLYCOSYLTRANSFERASE"/>
    <property type="match status" value="1"/>
</dbReference>
<dbReference type="RefSeq" id="WP_116207417.1">
    <property type="nucleotide sequence ID" value="NZ_QUNR01000001.1"/>
</dbReference>
<dbReference type="Proteomes" id="UP000256774">
    <property type="component" value="Unassembled WGS sequence"/>
</dbReference>
<dbReference type="OrthoDB" id="9795746at2"/>
<dbReference type="EMBL" id="QUNR01000001">
    <property type="protein sequence ID" value="REH40376.1"/>
    <property type="molecule type" value="Genomic_DNA"/>
</dbReference>
<dbReference type="SUPFAM" id="SSF53756">
    <property type="entry name" value="UDP-Glycosyltransferase/glycogen phosphorylase"/>
    <property type="match status" value="1"/>
</dbReference>